<dbReference type="EMBL" id="CP013254">
    <property type="protein sequence ID" value="ALU38759.1"/>
    <property type="molecule type" value="Genomic_DNA"/>
</dbReference>
<evidence type="ECO:0000256" key="5">
    <source>
        <dbReference type="PIRSR" id="PIRSR001227-2"/>
    </source>
</evidence>
<feature type="signal peptide" evidence="7">
    <location>
        <begin position="1"/>
        <end position="30"/>
    </location>
</feature>
<dbReference type="SUPFAM" id="SSF56235">
    <property type="entry name" value="N-terminal nucleophile aminohydrolases (Ntn hydrolases)"/>
    <property type="match status" value="1"/>
</dbReference>
<evidence type="ECO:0000256" key="7">
    <source>
        <dbReference type="SAM" id="SignalP"/>
    </source>
</evidence>
<dbReference type="RefSeq" id="WP_058857471.1">
    <property type="nucleotide sequence ID" value="NZ_BJZR01000095.1"/>
</dbReference>
<keyword evidence="2" id="KW-0378">Hydrolase</keyword>
<dbReference type="OrthoDB" id="9759796at2"/>
<evidence type="ECO:0000256" key="4">
    <source>
        <dbReference type="PIRSR" id="PIRSR001227-1"/>
    </source>
</evidence>
<feature type="compositionally biased region" description="Low complexity" evidence="6">
    <location>
        <begin position="260"/>
        <end position="272"/>
    </location>
</feature>
<feature type="compositionally biased region" description="Basic and acidic residues" evidence="6">
    <location>
        <begin position="232"/>
        <end position="259"/>
    </location>
</feature>
<gene>
    <name evidence="9" type="primary">pac</name>
    <name evidence="8" type="ORF">AS188_02225</name>
    <name evidence="9" type="ORF">KFL01_25350</name>
</gene>
<proteinExistence type="inferred from homology"/>
<dbReference type="AlphaFoldDB" id="A0A0U3HV31"/>
<name>A0A0U3HV31_9MICC</name>
<dbReference type="Gene3D" id="3.60.20.10">
    <property type="entry name" value="Glutamine Phosphoribosylpyrophosphate, subunit 1, domain 1"/>
    <property type="match status" value="1"/>
</dbReference>
<dbReference type="PANTHER" id="PTHR34218">
    <property type="entry name" value="PEPTIDASE S45 PENICILLIN AMIDASE"/>
    <property type="match status" value="1"/>
</dbReference>
<dbReference type="InterPro" id="IPR002692">
    <property type="entry name" value="S45"/>
</dbReference>
<protein>
    <submittedName>
        <fullName evidence="8">Penicillin amidase</fullName>
    </submittedName>
</protein>
<dbReference type="PANTHER" id="PTHR34218:SF4">
    <property type="entry name" value="ACYL-HOMOSERINE LACTONE ACYLASE QUIP"/>
    <property type="match status" value="1"/>
</dbReference>
<dbReference type="PIRSF" id="PIRSF001227">
    <property type="entry name" value="Pen_acylase"/>
    <property type="match status" value="1"/>
</dbReference>
<comment type="similarity">
    <text evidence="1">Belongs to the peptidase S45 family.</text>
</comment>
<dbReference type="Gene3D" id="1.10.439.10">
    <property type="entry name" value="Penicillin Amidohydrolase, domain 1"/>
    <property type="match status" value="1"/>
</dbReference>
<dbReference type="GO" id="GO:0017000">
    <property type="term" value="P:antibiotic biosynthetic process"/>
    <property type="evidence" value="ECO:0007669"/>
    <property type="project" value="InterPro"/>
</dbReference>
<feature type="binding site" evidence="5">
    <location>
        <position position="380"/>
    </location>
    <ligand>
        <name>Ca(2+)</name>
        <dbReference type="ChEBI" id="CHEBI:29108"/>
    </ligand>
</feature>
<feature type="chain" id="PRO_5043365959" evidence="7">
    <location>
        <begin position="31"/>
        <end position="847"/>
    </location>
</feature>
<evidence type="ECO:0000313" key="10">
    <source>
        <dbReference type="Proteomes" id="UP000057181"/>
    </source>
</evidence>
<dbReference type="Gene3D" id="1.10.287.150">
    <property type="match status" value="1"/>
</dbReference>
<organism evidence="8 10">
    <name type="scientific">Kocuria flava</name>
    <dbReference type="NCBI Taxonomy" id="446860"/>
    <lineage>
        <taxon>Bacteria</taxon>
        <taxon>Bacillati</taxon>
        <taxon>Actinomycetota</taxon>
        <taxon>Actinomycetes</taxon>
        <taxon>Micrococcales</taxon>
        <taxon>Micrococcaceae</taxon>
        <taxon>Kocuria</taxon>
    </lineage>
</organism>
<dbReference type="Proteomes" id="UP000057181">
    <property type="component" value="Chromosome"/>
</dbReference>
<evidence type="ECO:0000313" key="11">
    <source>
        <dbReference type="Proteomes" id="UP000321155"/>
    </source>
</evidence>
<dbReference type="KEGG" id="kfv:AS188_02225"/>
<evidence type="ECO:0000313" key="8">
    <source>
        <dbReference type="EMBL" id="ALU38759.1"/>
    </source>
</evidence>
<reference evidence="9 11" key="2">
    <citation type="submission" date="2019-07" db="EMBL/GenBank/DDBJ databases">
        <title>Whole genome shotgun sequence of Kocuria flava NBRC 107626.</title>
        <authorList>
            <person name="Hosoyama A."/>
            <person name="Uohara A."/>
            <person name="Ohji S."/>
            <person name="Ichikawa N."/>
        </authorList>
    </citation>
    <scope>NUCLEOTIDE SEQUENCE [LARGE SCALE GENOMIC DNA]</scope>
    <source>
        <strain evidence="9 11">NBRC 107626</strain>
    </source>
</reference>
<comment type="cofactor">
    <cofactor evidence="5">
        <name>Ca(2+)</name>
        <dbReference type="ChEBI" id="CHEBI:29108"/>
    </cofactor>
    <text evidence="5">Binds 1 Ca(2+) ion per dimer.</text>
</comment>
<dbReference type="Gene3D" id="2.30.120.10">
    <property type="match status" value="1"/>
</dbReference>
<dbReference type="InterPro" id="IPR014395">
    <property type="entry name" value="Pen/GL7ACA/AHL_acylase"/>
</dbReference>
<dbReference type="InterPro" id="IPR029055">
    <property type="entry name" value="Ntn_hydrolases_N"/>
</dbReference>
<feature type="binding site" evidence="5">
    <location>
        <position position="192"/>
    </location>
    <ligand>
        <name>Ca(2+)</name>
        <dbReference type="ChEBI" id="CHEBI:29108"/>
    </ligand>
</feature>
<feature type="binding site" evidence="5">
    <location>
        <position position="377"/>
    </location>
    <ligand>
        <name>Ca(2+)</name>
        <dbReference type="ChEBI" id="CHEBI:29108"/>
    </ligand>
</feature>
<dbReference type="GO" id="GO:0046872">
    <property type="term" value="F:metal ion binding"/>
    <property type="evidence" value="ECO:0007669"/>
    <property type="project" value="UniProtKB-KW"/>
</dbReference>
<feature type="active site" description="Nucleophile" evidence="4">
    <location>
        <position position="305"/>
    </location>
</feature>
<dbReference type="InterPro" id="IPR043147">
    <property type="entry name" value="Penicillin_amidase_A-knob"/>
</dbReference>
<evidence type="ECO:0000256" key="2">
    <source>
        <dbReference type="ARBA" id="ARBA00022801"/>
    </source>
</evidence>
<evidence type="ECO:0000256" key="3">
    <source>
        <dbReference type="ARBA" id="ARBA00023145"/>
    </source>
</evidence>
<evidence type="ECO:0000256" key="1">
    <source>
        <dbReference type="ARBA" id="ARBA00006586"/>
    </source>
</evidence>
<keyword evidence="7" id="KW-0732">Signal</keyword>
<feature type="region of interest" description="Disordered" evidence="6">
    <location>
        <begin position="221"/>
        <end position="275"/>
    </location>
</feature>
<feature type="binding site" evidence="5">
    <location>
        <position position="509"/>
    </location>
    <ligand>
        <name>Ca(2+)</name>
        <dbReference type="ChEBI" id="CHEBI:29108"/>
    </ligand>
</feature>
<dbReference type="GO" id="GO:0016811">
    <property type="term" value="F:hydrolase activity, acting on carbon-nitrogen (but not peptide) bonds, in linear amides"/>
    <property type="evidence" value="ECO:0007669"/>
    <property type="project" value="InterPro"/>
</dbReference>
<dbReference type="Gene3D" id="1.10.1400.10">
    <property type="match status" value="1"/>
</dbReference>
<reference evidence="8 10" key="1">
    <citation type="submission" date="2015-11" db="EMBL/GenBank/DDBJ databases">
        <title>Complete Genome Sequence of Kocuria flava strain HO-9041.</title>
        <authorList>
            <person name="Zhou M."/>
            <person name="Dai J."/>
        </authorList>
    </citation>
    <scope>NUCLEOTIDE SEQUENCE [LARGE SCALE GENOMIC DNA]</scope>
    <source>
        <strain evidence="8 10">HO-9041</strain>
    </source>
</reference>
<keyword evidence="11" id="KW-1185">Reference proteome</keyword>
<keyword evidence="5" id="KW-0106">Calcium</keyword>
<keyword evidence="5" id="KW-0479">Metal-binding</keyword>
<dbReference type="Proteomes" id="UP000321155">
    <property type="component" value="Unassembled WGS sequence"/>
</dbReference>
<evidence type="ECO:0000313" key="9">
    <source>
        <dbReference type="EMBL" id="GEO93229.1"/>
    </source>
</evidence>
<dbReference type="InterPro" id="IPR023343">
    <property type="entry name" value="Penicillin_amidase_dom1"/>
</dbReference>
<dbReference type="Pfam" id="PF01804">
    <property type="entry name" value="Penicil_amidase"/>
    <property type="match status" value="1"/>
</dbReference>
<evidence type="ECO:0000256" key="6">
    <source>
        <dbReference type="SAM" id="MobiDB-lite"/>
    </source>
</evidence>
<sequence>MRFPRLSPARAAAALAVGCLLAAPLSPATASVPEEHSAERSTGDVRVTIKRDRWGVPHVYADTTRDLFHGYGYAVAEDRLFQMEMAKRSVLGTTAEVLGEAGTAHDRLTRANFDPAAIRAQIEALPQEDRDILDGYAEGFNRRVQEVLADREQLMPKQFLDRGFEPSEWTGYDVAMIWIGTMANRFSDSTSEVANLQVRDQLVAEHGPERGQELFDQILWTEDPTAPTTVPRTDHPRPEVHGEMPGDRPGRGGDARADRAGAAAPAGRSAAPELAPVDQDLADAGLELMARHGGGDWPDQRPTASNLWAVGSKKSADGGSVLLNGPQFGWYNPSYVYGVGLHGAGFDVTGNTPFGYPMVLFGTNKHISWGSTAGPLDVNDVYQERLNPEDPDQYWHDGAWRDMEVREETVRVRDGEDQVVEVRSTVHGFVTGTDEANGTAYTKKRSWAGSEIESLLAWTKKTKATDWDEYLEQAEKVGISINWYYADDDGNIGYVSPGHMPDRPEGQDPRLPAVGDGSMEWEGIRDFAENPKVYNPRQGYIANWNNQSGPGATGDSGTWSDVDRVNEITSRLQAQRRLTAEQMWAINEETSFADLNIRYLRPHLEDAVRGLPAGDPLAEDARLLLEWDGQTRDEDADGSYDGPQPAMMRAWVAALTEDVLADDLPEEIYAKYADGVYARPGGSARPAESVKLIDNALQGEDAGVPQTVDLLDGRDGTDVVRDAFATAVADLRAEHGEDPQQWRAEAVPHVYSTKNFMGIDQAGADEELRTPEYMNRGTENNLIALDGEHAHACTVTPPGQSGFIAPDGTRSPHYSDQLAMYTAFGCKEENLFPEQVEQNTESVTHLD</sequence>
<keyword evidence="3" id="KW-0865">Zymogen</keyword>
<dbReference type="EMBL" id="BJZR01000095">
    <property type="protein sequence ID" value="GEO93229.1"/>
    <property type="molecule type" value="Genomic_DNA"/>
</dbReference>
<dbReference type="InterPro" id="IPR043146">
    <property type="entry name" value="Penicillin_amidase_N_B-knob"/>
</dbReference>
<accession>A0A0U3HV31</accession>
<dbReference type="STRING" id="446860.AS188_02225"/>